<dbReference type="Gene3D" id="1.10.3210.10">
    <property type="entry name" value="Hypothetical protein af1432"/>
    <property type="match status" value="1"/>
</dbReference>
<dbReference type="GO" id="GO:0008893">
    <property type="term" value="F:guanosine-3',5'-bis(diphosphate) 3'-diphosphatase activity"/>
    <property type="evidence" value="ECO:0007669"/>
    <property type="project" value="TreeGrafter"/>
</dbReference>
<reference evidence="2" key="1">
    <citation type="submission" date="2018-05" db="EMBL/GenBank/DDBJ databases">
        <authorList>
            <person name="Li Y."/>
        </authorList>
    </citation>
    <scope>NUCLEOTIDE SEQUENCE [LARGE SCALE GENOMIC DNA]</scope>
    <source>
        <strain evidence="2">3d-2-2</strain>
    </source>
</reference>
<proteinExistence type="predicted"/>
<evidence type="ECO:0000313" key="1">
    <source>
        <dbReference type="EMBL" id="PWF24846.1"/>
    </source>
</evidence>
<organism evidence="1 2">
    <name type="scientific">Corticimicrobacter populi</name>
    <dbReference type="NCBI Taxonomy" id="2175229"/>
    <lineage>
        <taxon>Bacteria</taxon>
        <taxon>Pseudomonadati</taxon>
        <taxon>Pseudomonadota</taxon>
        <taxon>Betaproteobacteria</taxon>
        <taxon>Burkholderiales</taxon>
        <taxon>Alcaligenaceae</taxon>
        <taxon>Corticimicrobacter</taxon>
    </lineage>
</organism>
<accession>A0A2V1K0W3</accession>
<dbReference type="InterPro" id="IPR052194">
    <property type="entry name" value="MESH1"/>
</dbReference>
<evidence type="ECO:0000313" key="2">
    <source>
        <dbReference type="Proteomes" id="UP000245212"/>
    </source>
</evidence>
<dbReference type="Proteomes" id="UP000245212">
    <property type="component" value="Unassembled WGS sequence"/>
</dbReference>
<name>A0A2V1K0W3_9BURK</name>
<dbReference type="AlphaFoldDB" id="A0A2V1K0W3"/>
<comment type="caution">
    <text evidence="1">The sequence shown here is derived from an EMBL/GenBank/DDBJ whole genome shotgun (WGS) entry which is preliminary data.</text>
</comment>
<dbReference type="PANTHER" id="PTHR46246:SF1">
    <property type="entry name" value="GUANOSINE-3',5'-BIS(DIPHOSPHATE) 3'-PYROPHOSPHOHYDROLASE MESH1"/>
    <property type="match status" value="1"/>
</dbReference>
<dbReference type="Pfam" id="PF13328">
    <property type="entry name" value="HD_4"/>
    <property type="match status" value="1"/>
</dbReference>
<dbReference type="PANTHER" id="PTHR46246">
    <property type="entry name" value="GUANOSINE-3',5'-BIS(DIPHOSPHATE) 3'-PYROPHOSPHOHYDROLASE MESH1"/>
    <property type="match status" value="1"/>
</dbReference>
<sequence>MSIAFEAMIFARHAHRNQVRKYSGTPYADHLAEVAGIVATVAHEAHDGATADAMIASAWLHDCVEDQDVTLADIESRFGATVALGVAGLSDLEQGNRATRKRLSCERLAACPGWIQTIKCADLISNTSSIVRHDPHFSIVYLREKRDLLNAMTKADRRLWALAWEEPVVG</sequence>
<dbReference type="SUPFAM" id="SSF109604">
    <property type="entry name" value="HD-domain/PDEase-like"/>
    <property type="match status" value="1"/>
</dbReference>
<gene>
    <name evidence="1" type="ORF">DD235_01295</name>
</gene>
<protein>
    <submittedName>
        <fullName evidence="1">Guanosine polyphosphate pyrophosphohydrolase</fullName>
    </submittedName>
</protein>
<keyword evidence="2" id="KW-1185">Reference proteome</keyword>
<keyword evidence="1" id="KW-0378">Hydrolase</keyword>
<dbReference type="EMBL" id="QETA01000001">
    <property type="protein sequence ID" value="PWF24846.1"/>
    <property type="molecule type" value="Genomic_DNA"/>
</dbReference>